<dbReference type="SUPFAM" id="SSF54001">
    <property type="entry name" value="Cysteine proteinases"/>
    <property type="match status" value="1"/>
</dbReference>
<comment type="caution">
    <text evidence="3">The sequence shown here is derived from an EMBL/GenBank/DDBJ whole genome shotgun (WGS) entry which is preliminary data.</text>
</comment>
<dbReference type="PANTHER" id="PTHR33490:SF6">
    <property type="entry name" value="SLL1049 PROTEIN"/>
    <property type="match status" value="1"/>
</dbReference>
<feature type="chain" id="PRO_5002533374" evidence="1">
    <location>
        <begin position="21"/>
        <end position="578"/>
    </location>
</feature>
<dbReference type="Gene3D" id="3.10.620.30">
    <property type="match status" value="1"/>
</dbReference>
<dbReference type="PANTHER" id="PTHR33490">
    <property type="entry name" value="BLR5614 PROTEIN-RELATED"/>
    <property type="match status" value="1"/>
</dbReference>
<dbReference type="SMART" id="SM00460">
    <property type="entry name" value="TGc"/>
    <property type="match status" value="1"/>
</dbReference>
<dbReference type="Proteomes" id="UP000033841">
    <property type="component" value="Unassembled WGS sequence"/>
</dbReference>
<keyword evidence="1" id="KW-0732">Signal</keyword>
<dbReference type="InterPro" id="IPR002931">
    <property type="entry name" value="Transglutaminase-like"/>
</dbReference>
<dbReference type="Pfam" id="PF01841">
    <property type="entry name" value="Transglut_core"/>
    <property type="match status" value="1"/>
</dbReference>
<feature type="signal peptide" evidence="1">
    <location>
        <begin position="1"/>
        <end position="20"/>
    </location>
</feature>
<protein>
    <submittedName>
        <fullName evidence="3">Transglutaminase domain protein</fullName>
    </submittedName>
</protein>
<evidence type="ECO:0000259" key="2">
    <source>
        <dbReference type="SMART" id="SM00460"/>
    </source>
</evidence>
<evidence type="ECO:0000313" key="4">
    <source>
        <dbReference type="Proteomes" id="UP000033841"/>
    </source>
</evidence>
<evidence type="ECO:0000313" key="3">
    <source>
        <dbReference type="EMBL" id="KKQ90013.1"/>
    </source>
</evidence>
<gene>
    <name evidence="3" type="ORF">UT14_C0046G0004</name>
</gene>
<dbReference type="EMBL" id="LBVR01000046">
    <property type="protein sequence ID" value="KKQ90013.1"/>
    <property type="molecule type" value="Genomic_DNA"/>
</dbReference>
<dbReference type="AlphaFoldDB" id="A0A0G0LDN5"/>
<reference evidence="3 4" key="1">
    <citation type="journal article" date="2015" name="Nature">
        <title>rRNA introns, odd ribosomes, and small enigmatic genomes across a large radiation of phyla.</title>
        <authorList>
            <person name="Brown C.T."/>
            <person name="Hug L.A."/>
            <person name="Thomas B.C."/>
            <person name="Sharon I."/>
            <person name="Castelle C.J."/>
            <person name="Singh A."/>
            <person name="Wilkins M.J."/>
            <person name="Williams K.H."/>
            <person name="Banfield J.F."/>
        </authorList>
    </citation>
    <scope>NUCLEOTIDE SEQUENCE [LARGE SCALE GENOMIC DNA]</scope>
</reference>
<name>A0A0G0LDN5_9BACT</name>
<accession>A0A0G0LDN5</accession>
<evidence type="ECO:0000256" key="1">
    <source>
        <dbReference type="SAM" id="SignalP"/>
    </source>
</evidence>
<dbReference type="InterPro" id="IPR038765">
    <property type="entry name" value="Papain-like_cys_pep_sf"/>
</dbReference>
<proteinExistence type="predicted"/>
<feature type="domain" description="Transglutaminase-like" evidence="2">
    <location>
        <begin position="339"/>
        <end position="410"/>
    </location>
</feature>
<sequence>MITLILALFFSLTFPQKVNAMDEFKIIENIDYSIDLQGNAQVNHNIELTNKISGVYAKEYIIHLNKLDLSRISATDQEGDILQKVENTTDKTNIYVKFNSPAIGKDKTQSFTLRYFITSFATQKGKLWEVSIPEFQNQNLINLNLSVPQDFGNLSFSSVNPTIQSQDHQNTILNYKLQTDSNRKILVAFGNSQIFDFSLTYVLNNPDSHDIQTEIAIPPDTSNQKITYTKIEPKPLNIKLDPDGNWMAKFLIPSKQVIEVKVNGQAKIFPSPLPLPKSYSLPSNLTQASKYWPTQDTSIQQIADQLDTPKSIYNYVVSTLSYDYNQINTAYRKGALAALSNPENSLCTEFTDLFVTLARAKNIPSREIEGFAYTNNPKIKPLNPNADILHAWPQYWDETQHNWISIDPTWGKTTNGIDYFKDLDLNHFAFVIHGQKSDYPPPPGSYRNGQNIKTIHVDFADKETDQGQSTPKIEFAKTKFGKPSILIIKNNSLQGINNFQISQPNTDWQYSQINLPPLSTIEVNPPTPNFIQSILPGSQNIKFNLIYNQNDQIFSHNCSHSHRLSLTWGYNNYNQKKS</sequence>
<organism evidence="3 4">
    <name type="scientific">Candidatus Shapirobacteria bacterium GW2011_GWE1_38_92</name>
    <dbReference type="NCBI Taxonomy" id="1618489"/>
    <lineage>
        <taxon>Bacteria</taxon>
        <taxon>Candidatus Shapironibacteriota</taxon>
    </lineage>
</organism>